<sequence length="75" mass="8398">METFAWSQTPTSNLSLFAPHASTRTVVGASLLPRPPQACRTLTVHQVLSASKELTWTQMATLKPREILRRKARHS</sequence>
<dbReference type="EnsemblPlants" id="ONIVA02G16230.1">
    <property type="protein sequence ID" value="ONIVA02G16230.1"/>
    <property type="gene ID" value="ONIVA02G16230"/>
</dbReference>
<reference evidence="1" key="1">
    <citation type="submission" date="2015-04" db="UniProtKB">
        <authorList>
            <consortium name="EnsemblPlants"/>
        </authorList>
    </citation>
    <scope>IDENTIFICATION</scope>
    <source>
        <strain evidence="1">SL10</strain>
    </source>
</reference>
<dbReference type="OMA" id="PRPPQAC"/>
<accession>A0A0E0G5W9</accession>
<dbReference type="Proteomes" id="UP000006591">
    <property type="component" value="Chromosome 2"/>
</dbReference>
<dbReference type="AlphaFoldDB" id="A0A0E0G5W9"/>
<dbReference type="HOGENOM" id="CLU_189439_0_0_1"/>
<organism evidence="1">
    <name type="scientific">Oryza nivara</name>
    <name type="common">Indian wild rice</name>
    <name type="synonym">Oryza sativa f. spontanea</name>
    <dbReference type="NCBI Taxonomy" id="4536"/>
    <lineage>
        <taxon>Eukaryota</taxon>
        <taxon>Viridiplantae</taxon>
        <taxon>Streptophyta</taxon>
        <taxon>Embryophyta</taxon>
        <taxon>Tracheophyta</taxon>
        <taxon>Spermatophyta</taxon>
        <taxon>Magnoliopsida</taxon>
        <taxon>Liliopsida</taxon>
        <taxon>Poales</taxon>
        <taxon>Poaceae</taxon>
        <taxon>BOP clade</taxon>
        <taxon>Oryzoideae</taxon>
        <taxon>Oryzeae</taxon>
        <taxon>Oryzinae</taxon>
        <taxon>Oryza</taxon>
    </lineage>
</organism>
<evidence type="ECO:0000313" key="2">
    <source>
        <dbReference type="Proteomes" id="UP000006591"/>
    </source>
</evidence>
<protein>
    <submittedName>
        <fullName evidence="1">Uncharacterized protein</fullName>
    </submittedName>
</protein>
<reference evidence="1" key="2">
    <citation type="submission" date="2018-04" db="EMBL/GenBank/DDBJ databases">
        <title>OnivRS2 (Oryza nivara Reference Sequence Version 2).</title>
        <authorList>
            <person name="Zhang J."/>
            <person name="Kudrna D."/>
            <person name="Lee S."/>
            <person name="Talag J."/>
            <person name="Rajasekar S."/>
            <person name="Welchert J."/>
            <person name="Hsing Y.-I."/>
            <person name="Wing R.A."/>
        </authorList>
    </citation>
    <scope>NUCLEOTIDE SEQUENCE [LARGE SCALE GENOMIC DNA]</scope>
    <source>
        <strain evidence="1">SL10</strain>
    </source>
</reference>
<keyword evidence="2" id="KW-1185">Reference proteome</keyword>
<dbReference type="Gramene" id="ONIVA02G16230.1">
    <property type="protein sequence ID" value="ONIVA02G16230.1"/>
    <property type="gene ID" value="ONIVA02G16230"/>
</dbReference>
<proteinExistence type="predicted"/>
<evidence type="ECO:0000313" key="1">
    <source>
        <dbReference type="EnsemblPlants" id="ONIVA02G16230.1"/>
    </source>
</evidence>
<name>A0A0E0G5W9_ORYNI</name>